<reference evidence="2" key="2">
    <citation type="submission" date="2020-10" db="UniProtKB">
        <authorList>
            <consortium name="WormBaseParasite"/>
        </authorList>
    </citation>
    <scope>IDENTIFICATION</scope>
</reference>
<evidence type="ECO:0000313" key="1">
    <source>
        <dbReference type="Proteomes" id="UP000492821"/>
    </source>
</evidence>
<keyword evidence="1" id="KW-1185">Reference proteome</keyword>
<proteinExistence type="predicted"/>
<reference evidence="1" key="1">
    <citation type="journal article" date="2013" name="Genetics">
        <title>The draft genome and transcriptome of Panagrellus redivivus are shaped by the harsh demands of a free-living lifestyle.</title>
        <authorList>
            <person name="Srinivasan J."/>
            <person name="Dillman A.R."/>
            <person name="Macchietto M.G."/>
            <person name="Heikkinen L."/>
            <person name="Lakso M."/>
            <person name="Fracchia K.M."/>
            <person name="Antoshechkin I."/>
            <person name="Mortazavi A."/>
            <person name="Wong G."/>
            <person name="Sternberg P.W."/>
        </authorList>
    </citation>
    <scope>NUCLEOTIDE SEQUENCE [LARGE SCALE GENOMIC DNA]</scope>
    <source>
        <strain evidence="1">MT8872</strain>
    </source>
</reference>
<dbReference type="AlphaFoldDB" id="A0A7E4VZC3"/>
<evidence type="ECO:0000313" key="2">
    <source>
        <dbReference type="WBParaSite" id="Pan_g534.t1"/>
    </source>
</evidence>
<accession>A0A7E4VZC3</accession>
<organism evidence="1 2">
    <name type="scientific">Panagrellus redivivus</name>
    <name type="common">Microworm</name>
    <dbReference type="NCBI Taxonomy" id="6233"/>
    <lineage>
        <taxon>Eukaryota</taxon>
        <taxon>Metazoa</taxon>
        <taxon>Ecdysozoa</taxon>
        <taxon>Nematoda</taxon>
        <taxon>Chromadorea</taxon>
        <taxon>Rhabditida</taxon>
        <taxon>Tylenchina</taxon>
        <taxon>Panagrolaimomorpha</taxon>
        <taxon>Panagrolaimoidea</taxon>
        <taxon>Panagrolaimidae</taxon>
        <taxon>Panagrellus</taxon>
    </lineage>
</organism>
<protein>
    <submittedName>
        <fullName evidence="2">Polyprotein</fullName>
    </submittedName>
</protein>
<name>A0A7E4VZC3_PANRE</name>
<dbReference type="Proteomes" id="UP000492821">
    <property type="component" value="Unassembled WGS sequence"/>
</dbReference>
<sequence>MQLFGGRRANLHDYDVKLANKSGNGCYYRHGGSVYRVQVLSEPVLESVNADEITSAMWRRRGEGLVHAVVFTVALYI</sequence>
<dbReference type="WBParaSite" id="Pan_g534.t1">
    <property type="protein sequence ID" value="Pan_g534.t1"/>
    <property type="gene ID" value="Pan_g534"/>
</dbReference>